<feature type="domain" description="C-type lectin" evidence="1">
    <location>
        <begin position="19"/>
        <end position="91"/>
    </location>
</feature>
<protein>
    <recommendedName>
        <fullName evidence="1">C-type lectin domain-containing protein</fullName>
    </recommendedName>
</protein>
<evidence type="ECO:0000313" key="2">
    <source>
        <dbReference type="EMBL" id="GFR72846.1"/>
    </source>
</evidence>
<dbReference type="Gene3D" id="3.10.100.10">
    <property type="entry name" value="Mannose-Binding Protein A, subunit A"/>
    <property type="match status" value="1"/>
</dbReference>
<dbReference type="InterPro" id="IPR001304">
    <property type="entry name" value="C-type_lectin-like"/>
</dbReference>
<proteinExistence type="predicted"/>
<dbReference type="Pfam" id="PF00059">
    <property type="entry name" value="Lectin_C"/>
    <property type="match status" value="1"/>
</dbReference>
<evidence type="ECO:0000259" key="1">
    <source>
        <dbReference type="PROSITE" id="PS50041"/>
    </source>
</evidence>
<dbReference type="InterPro" id="IPR016186">
    <property type="entry name" value="C-type_lectin-like/link_sf"/>
</dbReference>
<gene>
    <name evidence="2" type="ORF">ElyMa_003851600</name>
</gene>
<dbReference type="AlphaFoldDB" id="A0AAV4FKF7"/>
<dbReference type="PROSITE" id="PS50041">
    <property type="entry name" value="C_TYPE_LECTIN_2"/>
    <property type="match status" value="1"/>
</dbReference>
<organism evidence="2 3">
    <name type="scientific">Elysia marginata</name>
    <dbReference type="NCBI Taxonomy" id="1093978"/>
    <lineage>
        <taxon>Eukaryota</taxon>
        <taxon>Metazoa</taxon>
        <taxon>Spiralia</taxon>
        <taxon>Lophotrochozoa</taxon>
        <taxon>Mollusca</taxon>
        <taxon>Gastropoda</taxon>
        <taxon>Heterobranchia</taxon>
        <taxon>Euthyneura</taxon>
        <taxon>Panpulmonata</taxon>
        <taxon>Sacoglossa</taxon>
        <taxon>Placobranchoidea</taxon>
        <taxon>Plakobranchidae</taxon>
        <taxon>Elysia</taxon>
    </lineage>
</organism>
<keyword evidence="3" id="KW-1185">Reference proteome</keyword>
<sequence length="105" mass="11930">MARLSVFWYTIPEVNHRVYWLGLTRRSVEKGTFVWDNGEQLSKEQAKYVLYPGAPSSDTPGYECIASSPDGGMPKEFYDTGCRNIKYYICEPYAAFNATLKAGQQ</sequence>
<comment type="caution">
    <text evidence="2">The sequence shown here is derived from an EMBL/GenBank/DDBJ whole genome shotgun (WGS) entry which is preliminary data.</text>
</comment>
<reference evidence="2 3" key="1">
    <citation type="journal article" date="2021" name="Elife">
        <title>Chloroplast acquisition without the gene transfer in kleptoplastic sea slugs, Plakobranchus ocellatus.</title>
        <authorList>
            <person name="Maeda T."/>
            <person name="Takahashi S."/>
            <person name="Yoshida T."/>
            <person name="Shimamura S."/>
            <person name="Takaki Y."/>
            <person name="Nagai Y."/>
            <person name="Toyoda A."/>
            <person name="Suzuki Y."/>
            <person name="Arimoto A."/>
            <person name="Ishii H."/>
            <person name="Satoh N."/>
            <person name="Nishiyama T."/>
            <person name="Hasebe M."/>
            <person name="Maruyama T."/>
            <person name="Minagawa J."/>
            <person name="Obokata J."/>
            <person name="Shigenobu S."/>
        </authorList>
    </citation>
    <scope>NUCLEOTIDE SEQUENCE [LARGE SCALE GENOMIC DNA]</scope>
</reference>
<dbReference type="EMBL" id="BMAT01007857">
    <property type="protein sequence ID" value="GFR72846.1"/>
    <property type="molecule type" value="Genomic_DNA"/>
</dbReference>
<dbReference type="InterPro" id="IPR016187">
    <property type="entry name" value="CTDL_fold"/>
</dbReference>
<accession>A0AAV4FKF7</accession>
<dbReference type="SUPFAM" id="SSF56436">
    <property type="entry name" value="C-type lectin-like"/>
    <property type="match status" value="1"/>
</dbReference>
<dbReference type="Proteomes" id="UP000762676">
    <property type="component" value="Unassembled WGS sequence"/>
</dbReference>
<dbReference type="CDD" id="cd00037">
    <property type="entry name" value="CLECT"/>
    <property type="match status" value="1"/>
</dbReference>
<evidence type="ECO:0000313" key="3">
    <source>
        <dbReference type="Proteomes" id="UP000762676"/>
    </source>
</evidence>
<name>A0AAV4FKF7_9GAST</name>